<dbReference type="PANTHER" id="PTHR35145">
    <property type="entry name" value="CYTOPLASMIC PROTEIN-RELATED"/>
    <property type="match status" value="1"/>
</dbReference>
<accession>A0A6N2TNS7</accession>
<dbReference type="Pfam" id="PF04237">
    <property type="entry name" value="YjbR"/>
    <property type="match status" value="1"/>
</dbReference>
<dbReference type="Gene3D" id="3.90.1150.30">
    <property type="match status" value="1"/>
</dbReference>
<protein>
    <recommendedName>
        <fullName evidence="2">MmcQ/YjbR family DNA-binding protein</fullName>
    </recommendedName>
</protein>
<name>A0A6N2TNS7_9FIRM</name>
<dbReference type="EMBL" id="CACRST010000014">
    <property type="protein sequence ID" value="VYT05681.1"/>
    <property type="molecule type" value="Genomic_DNA"/>
</dbReference>
<evidence type="ECO:0008006" key="2">
    <source>
        <dbReference type="Google" id="ProtNLM"/>
    </source>
</evidence>
<dbReference type="AlphaFoldDB" id="A0A6N2TNS7"/>
<dbReference type="RefSeq" id="WP_156353959.1">
    <property type="nucleotide sequence ID" value="NZ_CACRST010000014.1"/>
</dbReference>
<dbReference type="SUPFAM" id="SSF142906">
    <property type="entry name" value="YjbR-like"/>
    <property type="match status" value="1"/>
</dbReference>
<dbReference type="InterPro" id="IPR038056">
    <property type="entry name" value="YjbR-like_sf"/>
</dbReference>
<gene>
    <name evidence="1" type="ORF">BGLFYP119_01632</name>
</gene>
<reference evidence="1" key="1">
    <citation type="submission" date="2019-11" db="EMBL/GenBank/DDBJ databases">
        <authorList>
            <person name="Feng L."/>
        </authorList>
    </citation>
    <scope>NUCLEOTIDE SEQUENCE</scope>
    <source>
        <strain evidence="1">BgluceraseaLFYP119</strain>
    </source>
</reference>
<dbReference type="InterPro" id="IPR007351">
    <property type="entry name" value="YjbR"/>
</dbReference>
<dbReference type="InterPro" id="IPR058532">
    <property type="entry name" value="YjbR/MT2646/Rv2570-like"/>
</dbReference>
<sequence>MGYDWIDDFLLRKRSVTKDFQPVWNWVRYHIGGKMFAALCLDNNHQPYYINLKVDPAEGEVLRDQYEDIIPGYYSDKRNWISVKPDGAVPDELLKDLLDKAYCLMLRGFSKKSRGRF</sequence>
<organism evidence="1">
    <name type="scientific">Blautia glucerasea</name>
    <dbReference type="NCBI Taxonomy" id="536633"/>
    <lineage>
        <taxon>Bacteria</taxon>
        <taxon>Bacillati</taxon>
        <taxon>Bacillota</taxon>
        <taxon>Clostridia</taxon>
        <taxon>Lachnospirales</taxon>
        <taxon>Lachnospiraceae</taxon>
        <taxon>Blautia</taxon>
    </lineage>
</organism>
<evidence type="ECO:0000313" key="1">
    <source>
        <dbReference type="EMBL" id="VYT05681.1"/>
    </source>
</evidence>
<dbReference type="PANTHER" id="PTHR35145:SF1">
    <property type="entry name" value="CYTOPLASMIC PROTEIN"/>
    <property type="match status" value="1"/>
</dbReference>
<proteinExistence type="predicted"/>